<dbReference type="PANTHER" id="PTHR35578:SF6">
    <property type="entry name" value="PROLINE-RICH TRANSMEMBRANE PROTEIN 4"/>
    <property type="match status" value="1"/>
</dbReference>
<feature type="domain" description="Proline-rich transmembrane protein 3/4" evidence="8">
    <location>
        <begin position="339"/>
        <end position="626"/>
    </location>
</feature>
<feature type="transmembrane region" description="Helical" evidence="7">
    <location>
        <begin position="362"/>
        <end position="382"/>
    </location>
</feature>
<evidence type="ECO:0000256" key="3">
    <source>
        <dbReference type="ARBA" id="ARBA00022692"/>
    </source>
</evidence>
<evidence type="ECO:0000313" key="9">
    <source>
        <dbReference type="EMBL" id="CAH3026673.1"/>
    </source>
</evidence>
<evidence type="ECO:0000256" key="5">
    <source>
        <dbReference type="ARBA" id="ARBA00022989"/>
    </source>
</evidence>
<accession>A0ABN8MBA9</accession>
<feature type="transmembrane region" description="Helical" evidence="7">
    <location>
        <begin position="599"/>
        <end position="621"/>
    </location>
</feature>
<gene>
    <name evidence="9" type="ORF">PEVE_00029647</name>
</gene>
<comment type="caution">
    <text evidence="9">The sequence shown here is derived from an EMBL/GenBank/DDBJ whole genome shotgun (WGS) entry which is preliminary data.</text>
</comment>
<name>A0ABN8MBA9_9CNID</name>
<feature type="transmembrane region" description="Helical" evidence="7">
    <location>
        <begin position="145"/>
        <end position="163"/>
    </location>
</feature>
<evidence type="ECO:0000256" key="4">
    <source>
        <dbReference type="ARBA" id="ARBA00022729"/>
    </source>
</evidence>
<organism evidence="9 10">
    <name type="scientific">Porites evermanni</name>
    <dbReference type="NCBI Taxonomy" id="104178"/>
    <lineage>
        <taxon>Eukaryota</taxon>
        <taxon>Metazoa</taxon>
        <taxon>Cnidaria</taxon>
        <taxon>Anthozoa</taxon>
        <taxon>Hexacorallia</taxon>
        <taxon>Scleractinia</taxon>
        <taxon>Fungiina</taxon>
        <taxon>Poritidae</taxon>
        <taxon>Porites</taxon>
    </lineage>
</organism>
<evidence type="ECO:0000256" key="7">
    <source>
        <dbReference type="SAM" id="Phobius"/>
    </source>
</evidence>
<keyword evidence="6 7" id="KW-0472">Membrane</keyword>
<keyword evidence="3 7" id="KW-0812">Transmembrane</keyword>
<comment type="subcellular location">
    <subcellularLocation>
        <location evidence="1">Membrane</location>
        <topology evidence="1">Multi-pass membrane protein</topology>
    </subcellularLocation>
</comment>
<dbReference type="PANTHER" id="PTHR35578">
    <property type="entry name" value="PROLINE-RICH TRANSMEMBRANE PROTEIN 4-RELATED"/>
    <property type="match status" value="1"/>
</dbReference>
<feature type="transmembrane region" description="Helical" evidence="7">
    <location>
        <begin position="70"/>
        <end position="91"/>
    </location>
</feature>
<feature type="domain" description="Proline-rich transmembrane protein 3/4" evidence="8">
    <location>
        <begin position="15"/>
        <end position="262"/>
    </location>
</feature>
<feature type="transmembrane region" description="Helical" evidence="7">
    <location>
        <begin position="38"/>
        <end position="58"/>
    </location>
</feature>
<proteinExistence type="predicted"/>
<evidence type="ECO:0000256" key="2">
    <source>
        <dbReference type="ARBA" id="ARBA00022553"/>
    </source>
</evidence>
<evidence type="ECO:0000259" key="8">
    <source>
        <dbReference type="Pfam" id="PF25987"/>
    </source>
</evidence>
<keyword evidence="10" id="KW-1185">Reference proteome</keyword>
<dbReference type="InterPro" id="IPR052836">
    <property type="entry name" value="PRRT_domain-containing"/>
</dbReference>
<feature type="transmembrane region" description="Helical" evidence="7">
    <location>
        <begin position="111"/>
        <end position="133"/>
    </location>
</feature>
<keyword evidence="2" id="KW-0597">Phosphoprotein</keyword>
<sequence length="660" mass="73940">MTSSTSNTGDIPTDALAEPGPDWPAAKKIWGLAWQLHWIGFGVLFGSLAVHSMFVIVMVNIRKRFCRKPLFLAINLLLFFLGATRAVYMLLDPYESRENGVEDPKWLTPLLFGIAYPCLTSAFSLIHLAFLEITKLKVGPSKLQNVKFLTAVIVLHFIIVFTAETTSSIKPELAALLIVCQSFFILWSLLLAGSFIYSGCKLIKHVNQVQKQLSIIEKDECSRNARQKVSTTKVAKVTLITSLLGLVVCGLHFYSIIGVYVINMHLMNHSIHPPYFSHHTTFTLKLKVLQMLLAAPFIETDGKQKITMASILTKRKSCKTFRDDMTSSTSNTGDIPTDALAEPGPDWPAAKKIWGLAWQLHWIGFGVLFGSLAGQSMFVIVMVNIRKRFCRKPLFLAINLLLFFLGATRAVYMLLDPYESRENGVEDPKWLTLLLFGIAYPCLTSAFSLIHLAFLEITKLKVGPSKLQNVKFLTAVIVLHFIIVFTAETTSSIKPELDALLIVCQSFFILWSLLLSGSFIYSGCKLIKHVNQVQKQLSIIEKDECSRNARQKVSTTKVAKVTLITSLLGLVVCGLHFYSIIGVYGMYSKVVHPSPWPWLTFQSLCRFVELAMASTIAYSVMQGDKRQRKGKTVPTNSGEKVELRTLRETHLKITDFTEPN</sequence>
<reference evidence="9 10" key="1">
    <citation type="submission" date="2022-05" db="EMBL/GenBank/DDBJ databases">
        <authorList>
            <consortium name="Genoscope - CEA"/>
            <person name="William W."/>
        </authorList>
    </citation>
    <scope>NUCLEOTIDE SEQUENCE [LARGE SCALE GENOMIC DNA]</scope>
</reference>
<dbReference type="Proteomes" id="UP001159427">
    <property type="component" value="Unassembled WGS sequence"/>
</dbReference>
<feature type="transmembrane region" description="Helical" evidence="7">
    <location>
        <begin position="394"/>
        <end position="415"/>
    </location>
</feature>
<dbReference type="InterPro" id="IPR059081">
    <property type="entry name" value="PRRT3-4"/>
</dbReference>
<feature type="transmembrane region" description="Helical" evidence="7">
    <location>
        <begin position="175"/>
        <end position="197"/>
    </location>
</feature>
<dbReference type="EMBL" id="CALNXI010000416">
    <property type="protein sequence ID" value="CAH3026673.1"/>
    <property type="molecule type" value="Genomic_DNA"/>
</dbReference>
<feature type="transmembrane region" description="Helical" evidence="7">
    <location>
        <begin position="469"/>
        <end position="487"/>
    </location>
</feature>
<evidence type="ECO:0000256" key="6">
    <source>
        <dbReference type="ARBA" id="ARBA00023136"/>
    </source>
</evidence>
<feature type="transmembrane region" description="Helical" evidence="7">
    <location>
        <begin position="499"/>
        <end position="521"/>
    </location>
</feature>
<feature type="transmembrane region" description="Helical" evidence="7">
    <location>
        <begin position="561"/>
        <end position="587"/>
    </location>
</feature>
<keyword evidence="5 7" id="KW-1133">Transmembrane helix</keyword>
<keyword evidence="4" id="KW-0732">Signal</keyword>
<feature type="transmembrane region" description="Helical" evidence="7">
    <location>
        <begin position="237"/>
        <end position="262"/>
    </location>
</feature>
<evidence type="ECO:0000313" key="10">
    <source>
        <dbReference type="Proteomes" id="UP001159427"/>
    </source>
</evidence>
<evidence type="ECO:0000256" key="1">
    <source>
        <dbReference type="ARBA" id="ARBA00004141"/>
    </source>
</evidence>
<feature type="transmembrane region" description="Helical" evidence="7">
    <location>
        <begin position="430"/>
        <end position="457"/>
    </location>
</feature>
<dbReference type="Pfam" id="PF25987">
    <property type="entry name" value="PRRT3"/>
    <property type="match status" value="2"/>
</dbReference>
<protein>
    <recommendedName>
        <fullName evidence="8">Proline-rich transmembrane protein 3/4 domain-containing protein</fullName>
    </recommendedName>
</protein>